<sequence length="206" mass="23506">MEKEPFREDRLTEKLILAQKDSSAPTESLASTLSLIQYHQWYSGGQSLDDVFERLNLDKLNIKSLLIDPTLKMWLFYAVEFKQENPYVFLMSRMKKIVADDKEVAKLLVVAKQDGGYKDVINQLKSLLLKEWKSTGKSNYDVFQYLGLEEEGIAGIGSPLWDTWIAYVKYLESAENKSDDSSITGIDKIEALISGISHDQEDMPPK</sequence>
<proteinExistence type="predicted"/>
<gene>
    <name evidence="1" type="ORF">PsorP6_008127</name>
</gene>
<comment type="caution">
    <text evidence="1">The sequence shown here is derived from an EMBL/GenBank/DDBJ whole genome shotgun (WGS) entry which is preliminary data.</text>
</comment>
<evidence type="ECO:0000313" key="2">
    <source>
        <dbReference type="Proteomes" id="UP001163321"/>
    </source>
</evidence>
<protein>
    <submittedName>
        <fullName evidence="1">Uncharacterized protein</fullName>
    </submittedName>
</protein>
<reference evidence="1 2" key="1">
    <citation type="journal article" date="2022" name="bioRxiv">
        <title>The genome of the oomycete Peronosclerospora sorghi, a cosmopolitan pathogen of maize and sorghum, is inflated with dispersed pseudogenes.</title>
        <authorList>
            <person name="Fletcher K."/>
            <person name="Martin F."/>
            <person name="Isakeit T."/>
            <person name="Cavanaugh K."/>
            <person name="Magill C."/>
            <person name="Michelmore R."/>
        </authorList>
    </citation>
    <scope>NUCLEOTIDE SEQUENCE [LARGE SCALE GENOMIC DNA]</scope>
    <source>
        <strain evidence="1">P6</strain>
    </source>
</reference>
<accession>A0ACC0W9I2</accession>
<name>A0ACC0W9I2_9STRA</name>
<keyword evidence="2" id="KW-1185">Reference proteome</keyword>
<dbReference type="EMBL" id="CM047582">
    <property type="protein sequence ID" value="KAI9915397.1"/>
    <property type="molecule type" value="Genomic_DNA"/>
</dbReference>
<organism evidence="1 2">
    <name type="scientific">Peronosclerospora sorghi</name>
    <dbReference type="NCBI Taxonomy" id="230839"/>
    <lineage>
        <taxon>Eukaryota</taxon>
        <taxon>Sar</taxon>
        <taxon>Stramenopiles</taxon>
        <taxon>Oomycota</taxon>
        <taxon>Peronosporomycetes</taxon>
        <taxon>Peronosporales</taxon>
        <taxon>Peronosporaceae</taxon>
        <taxon>Peronosclerospora</taxon>
    </lineage>
</organism>
<dbReference type="Proteomes" id="UP001163321">
    <property type="component" value="Chromosome 3"/>
</dbReference>
<evidence type="ECO:0000313" key="1">
    <source>
        <dbReference type="EMBL" id="KAI9915397.1"/>
    </source>
</evidence>